<organism evidence="3">
    <name type="scientific">Opuntia streptacantha</name>
    <name type="common">Prickly pear cactus</name>
    <name type="synonym">Opuntia cardona</name>
    <dbReference type="NCBI Taxonomy" id="393608"/>
    <lineage>
        <taxon>Eukaryota</taxon>
        <taxon>Viridiplantae</taxon>
        <taxon>Streptophyta</taxon>
        <taxon>Embryophyta</taxon>
        <taxon>Tracheophyta</taxon>
        <taxon>Spermatophyta</taxon>
        <taxon>Magnoliopsida</taxon>
        <taxon>eudicotyledons</taxon>
        <taxon>Gunneridae</taxon>
        <taxon>Pentapetalae</taxon>
        <taxon>Caryophyllales</taxon>
        <taxon>Cactineae</taxon>
        <taxon>Cactaceae</taxon>
        <taxon>Opuntioideae</taxon>
        <taxon>Opuntia</taxon>
    </lineage>
</organism>
<evidence type="ECO:0008006" key="4">
    <source>
        <dbReference type="Google" id="ProtNLM"/>
    </source>
</evidence>
<sequence>MKLKSLLGFLTLPLTSTFSAGTVRSPESTVTETEGGDGDDDDGDSVVDGGAAGEGRRWWLCWSFPMWSFLRRCFIFDMVVAGGGVEVASMSGRGERGDKGVRTGREFEAMGDSLSPAIANSR</sequence>
<proteinExistence type="predicted"/>
<feature type="signal peptide" evidence="2">
    <location>
        <begin position="1"/>
        <end position="17"/>
    </location>
</feature>
<reference evidence="3" key="1">
    <citation type="journal article" date="2013" name="J. Plant Res.">
        <title>Effect of fungi and light on seed germination of three Opuntia species from semiarid lands of central Mexico.</title>
        <authorList>
            <person name="Delgado-Sanchez P."/>
            <person name="Jimenez-Bremont J.F."/>
            <person name="Guerrero-Gonzalez Mde L."/>
            <person name="Flores J."/>
        </authorList>
    </citation>
    <scope>NUCLEOTIDE SEQUENCE</scope>
    <source>
        <tissue evidence="3">Cladode</tissue>
    </source>
</reference>
<accession>A0A7C9E608</accession>
<feature type="compositionally biased region" description="Acidic residues" evidence="1">
    <location>
        <begin position="34"/>
        <end position="45"/>
    </location>
</feature>
<feature type="chain" id="PRO_5028407911" description="Secreted protein" evidence="2">
    <location>
        <begin position="18"/>
        <end position="122"/>
    </location>
</feature>
<evidence type="ECO:0000313" key="3">
    <source>
        <dbReference type="EMBL" id="MBA4657306.1"/>
    </source>
</evidence>
<feature type="region of interest" description="Disordered" evidence="1">
    <location>
        <begin position="19"/>
        <end position="49"/>
    </location>
</feature>
<reference evidence="3" key="2">
    <citation type="submission" date="2020-07" db="EMBL/GenBank/DDBJ databases">
        <authorList>
            <person name="Vera ALvarez R."/>
            <person name="Arias-Moreno D.M."/>
            <person name="Jimenez-Jacinto V."/>
            <person name="Jimenez-Bremont J.F."/>
            <person name="Swaminathan K."/>
            <person name="Moose S.P."/>
            <person name="Guerrero-Gonzalez M.L."/>
            <person name="Marino-Ramirez L."/>
            <person name="Landsman D."/>
            <person name="Rodriguez-Kessler M."/>
            <person name="Delgado-Sanchez P."/>
        </authorList>
    </citation>
    <scope>NUCLEOTIDE SEQUENCE</scope>
    <source>
        <tissue evidence="3">Cladode</tissue>
    </source>
</reference>
<keyword evidence="2" id="KW-0732">Signal</keyword>
<evidence type="ECO:0000256" key="2">
    <source>
        <dbReference type="SAM" id="SignalP"/>
    </source>
</evidence>
<name>A0A7C9E608_OPUST</name>
<evidence type="ECO:0000256" key="1">
    <source>
        <dbReference type="SAM" id="MobiDB-lite"/>
    </source>
</evidence>
<dbReference type="EMBL" id="GISG01195802">
    <property type="protein sequence ID" value="MBA4657306.1"/>
    <property type="molecule type" value="Transcribed_RNA"/>
</dbReference>
<protein>
    <recommendedName>
        <fullName evidence="4">Secreted protein</fullName>
    </recommendedName>
</protein>
<dbReference type="AlphaFoldDB" id="A0A7C9E608"/>